<dbReference type="HOGENOM" id="CLU_131550_2_0_11"/>
<dbReference type="RefSeq" id="WP_044570570.1">
    <property type="nucleotide sequence ID" value="NZ_BAABDR010000005.1"/>
</dbReference>
<dbReference type="Proteomes" id="UP000756710">
    <property type="component" value="Unassembled WGS sequence"/>
</dbReference>
<organism evidence="2">
    <name type="scientific">Streptomyces iranensis</name>
    <dbReference type="NCBI Taxonomy" id="576784"/>
    <lineage>
        <taxon>Bacteria</taxon>
        <taxon>Bacillati</taxon>
        <taxon>Actinomycetota</taxon>
        <taxon>Actinomycetes</taxon>
        <taxon>Kitasatosporales</taxon>
        <taxon>Streptomycetaceae</taxon>
        <taxon>Streptomyces</taxon>
        <taxon>Streptomyces violaceusniger group</taxon>
    </lineage>
</organism>
<sequence length="75" mass="7855">MNELADLREVNLTHAAWRTSSYTAGNGNCVEVAPIPGTSGIAVRDSKNREYPAARFTGPAWATFVAAAGDGTLTS</sequence>
<dbReference type="EMBL" id="JAGGLR010000033">
    <property type="protein sequence ID" value="MBP2067780.1"/>
    <property type="molecule type" value="Genomic_DNA"/>
</dbReference>
<keyword evidence="4" id="KW-1185">Reference proteome</keyword>
<dbReference type="EMBL" id="LK022848">
    <property type="protein sequence ID" value="CDR06938.1"/>
    <property type="molecule type" value="Genomic_DNA"/>
</dbReference>
<evidence type="ECO:0000313" key="2">
    <source>
        <dbReference type="EMBL" id="CDR06938.1"/>
    </source>
</evidence>
<reference evidence="3 4" key="2">
    <citation type="submission" date="2021-03" db="EMBL/GenBank/DDBJ databases">
        <title>Genomic Encyclopedia of Type Strains, Phase IV (KMG-IV): sequencing the most valuable type-strain genomes for metagenomic binning, comparative biology and taxonomic classification.</title>
        <authorList>
            <person name="Goeker M."/>
        </authorList>
    </citation>
    <scope>NUCLEOTIDE SEQUENCE [LARGE SCALE GENOMIC DNA]</scope>
    <source>
        <strain evidence="3 4">DSM 41954</strain>
    </source>
</reference>
<dbReference type="Pfam" id="PF04149">
    <property type="entry name" value="DUF397"/>
    <property type="match status" value="1"/>
</dbReference>
<dbReference type="InterPro" id="IPR007278">
    <property type="entry name" value="DUF397"/>
</dbReference>
<dbReference type="AlphaFoldDB" id="A0A060ZLQ0"/>
<gene>
    <name evidence="3" type="ORF">J2Z30_008847</name>
    <name evidence="2" type="ORF">SIRAN3805</name>
</gene>
<evidence type="ECO:0000313" key="3">
    <source>
        <dbReference type="EMBL" id="MBP2067780.1"/>
    </source>
</evidence>
<evidence type="ECO:0000313" key="4">
    <source>
        <dbReference type="Proteomes" id="UP000756710"/>
    </source>
</evidence>
<evidence type="ECO:0000259" key="1">
    <source>
        <dbReference type="Pfam" id="PF04149"/>
    </source>
</evidence>
<feature type="domain" description="DUF397" evidence="1">
    <location>
        <begin position="15"/>
        <end position="68"/>
    </location>
</feature>
<protein>
    <submittedName>
        <fullName evidence="2">Regulatory protein</fullName>
    </submittedName>
</protein>
<name>A0A060ZLQ0_9ACTN</name>
<accession>A0A060ZLQ0</accession>
<reference evidence="2" key="1">
    <citation type="submission" date="2014-05" db="EMBL/GenBank/DDBJ databases">
        <authorList>
            <person name="Horn Fabian"/>
        </authorList>
    </citation>
    <scope>NUCLEOTIDE SEQUENCE</scope>
</reference>
<proteinExistence type="predicted"/>